<name>A0A0L6UT56_9BASI</name>
<feature type="compositionally biased region" description="Basic and acidic residues" evidence="1">
    <location>
        <begin position="1"/>
        <end position="11"/>
    </location>
</feature>
<evidence type="ECO:0000313" key="2">
    <source>
        <dbReference type="EMBL" id="KNZ51397.1"/>
    </source>
</evidence>
<evidence type="ECO:0000313" key="3">
    <source>
        <dbReference type="Proteomes" id="UP000037035"/>
    </source>
</evidence>
<comment type="caution">
    <text evidence="2">The sequence shown here is derived from an EMBL/GenBank/DDBJ whole genome shotgun (WGS) entry which is preliminary data.</text>
</comment>
<dbReference type="EMBL" id="LAVV01009027">
    <property type="protein sequence ID" value="KNZ51397.1"/>
    <property type="molecule type" value="Genomic_DNA"/>
</dbReference>
<evidence type="ECO:0000256" key="1">
    <source>
        <dbReference type="SAM" id="MobiDB-lite"/>
    </source>
</evidence>
<dbReference type="AlphaFoldDB" id="A0A0L6UT56"/>
<dbReference type="Proteomes" id="UP000037035">
    <property type="component" value="Unassembled WGS sequence"/>
</dbReference>
<accession>A0A0L6UT56</accession>
<gene>
    <name evidence="2" type="ORF">VP01_3973g11</name>
</gene>
<proteinExistence type="predicted"/>
<feature type="region of interest" description="Disordered" evidence="1">
    <location>
        <begin position="1"/>
        <end position="29"/>
    </location>
</feature>
<reference evidence="2 3" key="1">
    <citation type="submission" date="2015-08" db="EMBL/GenBank/DDBJ databases">
        <title>Next Generation Sequencing and Analysis of the Genome of Puccinia sorghi L Schw, the Causal Agent of Maize Common Rust.</title>
        <authorList>
            <person name="Rochi L."/>
            <person name="Burguener G."/>
            <person name="Darino M."/>
            <person name="Turjanski A."/>
            <person name="Kreff E."/>
            <person name="Dieguez M.J."/>
            <person name="Sacco F."/>
        </authorList>
    </citation>
    <scope>NUCLEOTIDE SEQUENCE [LARGE SCALE GENOMIC DNA]</scope>
    <source>
        <strain evidence="2 3">RO10H11247</strain>
    </source>
</reference>
<sequence length="62" mass="7051">MDNRHHQDSKKVQQGCQQKKRQAPTRKAQCYSEAHVRLASFENAKAFDRRAQLASLQSGPAL</sequence>
<dbReference type="OrthoDB" id="2516067at2759"/>
<organism evidence="2 3">
    <name type="scientific">Puccinia sorghi</name>
    <dbReference type="NCBI Taxonomy" id="27349"/>
    <lineage>
        <taxon>Eukaryota</taxon>
        <taxon>Fungi</taxon>
        <taxon>Dikarya</taxon>
        <taxon>Basidiomycota</taxon>
        <taxon>Pucciniomycotina</taxon>
        <taxon>Pucciniomycetes</taxon>
        <taxon>Pucciniales</taxon>
        <taxon>Pucciniaceae</taxon>
        <taxon>Puccinia</taxon>
    </lineage>
</organism>
<keyword evidence="3" id="KW-1185">Reference proteome</keyword>
<dbReference type="VEuPathDB" id="FungiDB:VP01_3973g11"/>
<protein>
    <submittedName>
        <fullName evidence="2">Uncharacterized protein</fullName>
    </submittedName>
</protein>